<sequence length="105" mass="11251">MTLSIPLGQVVEQLPCVMRRVAGETLLIPIRGQAADLDAIYVLNETAAFLWSQLERSGNPTTLGSALMQAFDVAPQQAVEDVTLFLRDLQQAGLVRLTVAASNAA</sequence>
<dbReference type="InterPro" id="IPR008792">
    <property type="entry name" value="PQQD"/>
</dbReference>
<dbReference type="InterPro" id="IPR041881">
    <property type="entry name" value="PqqD_sf"/>
</dbReference>
<reference evidence="1 2" key="1">
    <citation type="submission" date="2021-03" db="EMBL/GenBank/DDBJ databases">
        <title>Genomic and phenotypic characterization of Chloracidobacterium isolates provides evidence for multiple species.</title>
        <authorList>
            <person name="Saini M.K."/>
            <person name="Costas A.M.G."/>
            <person name="Tank M."/>
            <person name="Bryant D.A."/>
        </authorList>
    </citation>
    <scope>NUCLEOTIDE SEQUENCE [LARGE SCALE GENOMIC DNA]</scope>
    <source>
        <strain evidence="1 2">BV2-C</strain>
    </source>
</reference>
<accession>A0ABX8BD47</accession>
<dbReference type="EMBL" id="CP072649">
    <property type="protein sequence ID" value="QUW04352.1"/>
    <property type="molecule type" value="Genomic_DNA"/>
</dbReference>
<dbReference type="Proteomes" id="UP000676506">
    <property type="component" value="Chromosome 2"/>
</dbReference>
<organism evidence="1 2">
    <name type="scientific">Chloracidobacterium validum</name>
    <dbReference type="NCBI Taxonomy" id="2821543"/>
    <lineage>
        <taxon>Bacteria</taxon>
        <taxon>Pseudomonadati</taxon>
        <taxon>Acidobacteriota</taxon>
        <taxon>Terriglobia</taxon>
        <taxon>Terriglobales</taxon>
        <taxon>Acidobacteriaceae</taxon>
        <taxon>Chloracidobacterium</taxon>
    </lineage>
</organism>
<proteinExistence type="predicted"/>
<dbReference type="RefSeq" id="WP_211430241.1">
    <property type="nucleotide sequence ID" value="NZ_CP072649.1"/>
</dbReference>
<name>A0ABX8BD47_9BACT</name>
<keyword evidence="2" id="KW-1185">Reference proteome</keyword>
<protein>
    <submittedName>
        <fullName evidence="1">PqqD family protein</fullName>
    </submittedName>
</protein>
<evidence type="ECO:0000313" key="2">
    <source>
        <dbReference type="Proteomes" id="UP000676506"/>
    </source>
</evidence>
<gene>
    <name evidence="1" type="ORF">J8C06_15070</name>
</gene>
<evidence type="ECO:0000313" key="1">
    <source>
        <dbReference type="EMBL" id="QUW04352.1"/>
    </source>
</evidence>
<dbReference type="Pfam" id="PF05402">
    <property type="entry name" value="PqqD"/>
    <property type="match status" value="1"/>
</dbReference>
<dbReference type="Gene3D" id="1.10.10.1150">
    <property type="entry name" value="Coenzyme PQQ synthesis protein D (PqqD)"/>
    <property type="match status" value="1"/>
</dbReference>